<comment type="caution">
    <text evidence="1">The sequence shown here is derived from an EMBL/GenBank/DDBJ whole genome shotgun (WGS) entry which is preliminary data.</text>
</comment>
<sequence>MSIKKLSAELCSDDKMNMALDFLSHIVVNTDRALISSLTSLISFPEKIADLNQFGLLLSEIKDDAFIEPLVEMIMLAEPGKSKYLASYMHSLNCIIEDWDEYFTPNGEFVHLLGKWMLNTNGGEISWKSSLILKDTEHSACINFYLEGINDKTLFNQTRIACLEGLVAHHGEKNLKFLIGLVPDSDPDFNEELNKSIEWLKHKFSS</sequence>
<dbReference type="EMBL" id="BARX01000052">
    <property type="protein sequence ID" value="GAD04262.1"/>
    <property type="molecule type" value="Genomic_DNA"/>
</dbReference>
<evidence type="ECO:0000313" key="2">
    <source>
        <dbReference type="Proteomes" id="UP000014461"/>
    </source>
</evidence>
<dbReference type="OrthoDB" id="9855336at2"/>
<name>R9PSA0_AGAAL</name>
<dbReference type="RefSeq" id="WP_016404029.1">
    <property type="nucleotide sequence ID" value="NZ_BARX01000052.1"/>
</dbReference>
<dbReference type="AlphaFoldDB" id="R9PSA0"/>
<organism evidence="1 2">
    <name type="scientific">Agarivorans albus MKT 106</name>
    <dbReference type="NCBI Taxonomy" id="1331007"/>
    <lineage>
        <taxon>Bacteria</taxon>
        <taxon>Pseudomonadati</taxon>
        <taxon>Pseudomonadota</taxon>
        <taxon>Gammaproteobacteria</taxon>
        <taxon>Alteromonadales</taxon>
        <taxon>Alteromonadaceae</taxon>
        <taxon>Agarivorans</taxon>
    </lineage>
</organism>
<accession>R9PSA0</accession>
<keyword evidence="2" id="KW-1185">Reference proteome</keyword>
<reference evidence="1" key="1">
    <citation type="journal article" date="2013" name="Genome Announc.">
        <title>Draft Genome Sequence of Agarivorans albus Strain MKT 106T, an Agarolytic Marine Bacterium.</title>
        <authorList>
            <person name="Yasuike M."/>
            <person name="Nakamura Y."/>
            <person name="Kai W."/>
            <person name="Fujiwara A."/>
            <person name="Fukui Y."/>
            <person name="Satomi M."/>
            <person name="Sano M."/>
        </authorList>
    </citation>
    <scope>NUCLEOTIDE SEQUENCE [LARGE SCALE GENOMIC DNA]</scope>
</reference>
<protein>
    <submittedName>
        <fullName evidence="1">Uncharacterized protein</fullName>
    </submittedName>
</protein>
<proteinExistence type="predicted"/>
<gene>
    <name evidence="1" type="ORF">AALB_4342</name>
</gene>
<evidence type="ECO:0000313" key="1">
    <source>
        <dbReference type="EMBL" id="GAD04262.1"/>
    </source>
</evidence>
<dbReference type="Proteomes" id="UP000014461">
    <property type="component" value="Unassembled WGS sequence"/>
</dbReference>